<proteinExistence type="predicted"/>
<dbReference type="Proteomes" id="UP000267049">
    <property type="component" value="Unassembled WGS sequence"/>
</dbReference>
<dbReference type="InterPro" id="IPR050491">
    <property type="entry name" value="AmpC-like"/>
</dbReference>
<protein>
    <submittedName>
        <fullName evidence="2">Class A beta-lactamase-related serine hydrolase</fullName>
    </submittedName>
</protein>
<evidence type="ECO:0000259" key="1">
    <source>
        <dbReference type="Pfam" id="PF00144"/>
    </source>
</evidence>
<dbReference type="SUPFAM" id="SSF56601">
    <property type="entry name" value="beta-lactamase/transpeptidase-like"/>
    <property type="match status" value="1"/>
</dbReference>
<dbReference type="PANTHER" id="PTHR46825">
    <property type="entry name" value="D-ALANYL-D-ALANINE-CARBOXYPEPTIDASE/ENDOPEPTIDASE AMPH"/>
    <property type="match status" value="1"/>
</dbReference>
<dbReference type="EMBL" id="RIBS01000003">
    <property type="protein sequence ID" value="RNF84177.1"/>
    <property type="molecule type" value="Genomic_DNA"/>
</dbReference>
<dbReference type="GO" id="GO:0016787">
    <property type="term" value="F:hydrolase activity"/>
    <property type="evidence" value="ECO:0007669"/>
    <property type="project" value="UniProtKB-KW"/>
</dbReference>
<dbReference type="AlphaFoldDB" id="A0A3M8SS71"/>
<comment type="caution">
    <text evidence="2">The sequence shown here is derived from an EMBL/GenBank/DDBJ whole genome shotgun (WGS) entry which is preliminary data.</text>
</comment>
<dbReference type="Pfam" id="PF00144">
    <property type="entry name" value="Beta-lactamase"/>
    <property type="match status" value="1"/>
</dbReference>
<organism evidence="2 3">
    <name type="scientific">Montanilutibacter psychrotolerans</name>
    <dbReference type="NCBI Taxonomy" id="1327343"/>
    <lineage>
        <taxon>Bacteria</taxon>
        <taxon>Pseudomonadati</taxon>
        <taxon>Pseudomonadota</taxon>
        <taxon>Gammaproteobacteria</taxon>
        <taxon>Lysobacterales</taxon>
        <taxon>Lysobacteraceae</taxon>
        <taxon>Montanilutibacter</taxon>
    </lineage>
</organism>
<evidence type="ECO:0000313" key="2">
    <source>
        <dbReference type="EMBL" id="RNF84177.1"/>
    </source>
</evidence>
<dbReference type="InterPro" id="IPR001466">
    <property type="entry name" value="Beta-lactam-related"/>
</dbReference>
<keyword evidence="3" id="KW-1185">Reference proteome</keyword>
<feature type="domain" description="Beta-lactamase-related" evidence="1">
    <location>
        <begin position="74"/>
        <end position="350"/>
    </location>
</feature>
<accession>A0A3M8SS71</accession>
<evidence type="ECO:0000313" key="3">
    <source>
        <dbReference type="Proteomes" id="UP000267049"/>
    </source>
</evidence>
<sequence length="396" mass="40938">MAVAPLADPATAGAGAGVGRVMRRVRAWHGLALAAVLIAPAVAATGHAGGDSAAAAVAVEGESELAARINAVIAQSHGGRFSGVVVVADGDREVYTSGHAGASEVLPNADTRFAVGSISKQFAAVLVLRDLDAGRLRLDDTLARRLPGLDAPWAGQVQLRHLLSHTSGIRDTGQPLASLPGSTFAYSNINYQLLGQVLEVLHDRPYATLAAELFARCAMADTAIGDGTDLALTGADEQPDGSLLPVAHGPGPEQAASGGAVSTARDLVRWNHCLYRGDLLSPASLALMTSAHAQRPAHRWGEVAYGYGLQLAQPGGIVEYSHGGWVQGWISSLIYYPSLQRSVVVLENRSWQGDLALALAPHDQLRDLLLAHPSAAAAPVSAAASNGVSLSDSQAR</sequence>
<dbReference type="PANTHER" id="PTHR46825:SF9">
    <property type="entry name" value="BETA-LACTAMASE-RELATED DOMAIN-CONTAINING PROTEIN"/>
    <property type="match status" value="1"/>
</dbReference>
<name>A0A3M8SS71_9GAMM</name>
<dbReference type="Gene3D" id="3.40.710.10">
    <property type="entry name" value="DD-peptidase/beta-lactamase superfamily"/>
    <property type="match status" value="1"/>
</dbReference>
<reference evidence="2 3" key="1">
    <citation type="submission" date="2018-11" db="EMBL/GenBank/DDBJ databases">
        <title>Lysobacter cryohumiis sp. nov., isolated from soil in the Tianshan Mountains, Xinjiang, China.</title>
        <authorList>
            <person name="Luo Y."/>
            <person name="Sheng H."/>
        </authorList>
    </citation>
    <scope>NUCLEOTIDE SEQUENCE [LARGE SCALE GENOMIC DNA]</scope>
    <source>
        <strain evidence="2 3">ZS60</strain>
    </source>
</reference>
<dbReference type="InterPro" id="IPR012338">
    <property type="entry name" value="Beta-lactam/transpept-like"/>
</dbReference>
<keyword evidence="2" id="KW-0378">Hydrolase</keyword>
<gene>
    <name evidence="2" type="ORF">EER27_07190</name>
</gene>